<keyword evidence="2" id="KW-0472">Membrane</keyword>
<sequence length="261" mass="27439">MLRPAPSAGGMLYFISVLFVFLSSVAAAEPGIFYNPPTGGPIHDYTNLTGVTTYDWIVSTNRDLDDGIVFFFQIRDATDLTNRDRLFASHYFNITKEDATKTTTSSSSTTTSTSSTSVSGSTGTIMTTPTALLTASAALTTSGSASATSATSTADTSSSSAAYSASSSGNTQDSGLSPQIKLGVGVGVGLGGALLIALGFIWYLLRRSKKASRQPPFDPMYYPSNPGGFTKPWIMQQAPVEVEGDRGVEMPAGQVRYELPS</sequence>
<proteinExistence type="predicted"/>
<evidence type="ECO:0000256" key="1">
    <source>
        <dbReference type="SAM" id="MobiDB-lite"/>
    </source>
</evidence>
<gene>
    <name evidence="4" type="ORF">AFUB_096890</name>
</gene>
<feature type="signal peptide" evidence="3">
    <location>
        <begin position="1"/>
        <end position="27"/>
    </location>
</feature>
<protein>
    <recommendedName>
        <fullName evidence="6">Mid2 domain-containing protein</fullName>
    </recommendedName>
</protein>
<feature type="chain" id="PRO_5002760635" description="Mid2 domain-containing protein" evidence="3">
    <location>
        <begin position="28"/>
        <end position="261"/>
    </location>
</feature>
<dbReference type="OrthoDB" id="5390143at2759"/>
<keyword evidence="2" id="KW-0812">Transmembrane</keyword>
<keyword evidence="2" id="KW-1133">Transmembrane helix</keyword>
<organism evidence="4 5">
    <name type="scientific">Aspergillus fumigatus (strain CBS 144.89 / FGSC A1163 / CEA10)</name>
    <name type="common">Neosartorya fumigata</name>
    <dbReference type="NCBI Taxonomy" id="451804"/>
    <lineage>
        <taxon>Eukaryota</taxon>
        <taxon>Fungi</taxon>
        <taxon>Dikarya</taxon>
        <taxon>Ascomycota</taxon>
        <taxon>Pezizomycotina</taxon>
        <taxon>Eurotiomycetes</taxon>
        <taxon>Eurotiomycetidae</taxon>
        <taxon>Eurotiales</taxon>
        <taxon>Aspergillaceae</taxon>
        <taxon>Aspergillus</taxon>
        <taxon>Aspergillus subgen. Fumigati</taxon>
    </lineage>
</organism>
<evidence type="ECO:0000313" key="5">
    <source>
        <dbReference type="Proteomes" id="UP000001699"/>
    </source>
</evidence>
<feature type="compositionally biased region" description="Low complexity" evidence="1">
    <location>
        <begin position="146"/>
        <end position="168"/>
    </location>
</feature>
<accession>B0YDV2</accession>
<dbReference type="Proteomes" id="UP000001699">
    <property type="component" value="Unassembled WGS sequence"/>
</dbReference>
<evidence type="ECO:0008006" key="6">
    <source>
        <dbReference type="Google" id="ProtNLM"/>
    </source>
</evidence>
<keyword evidence="5" id="KW-1185">Reference proteome</keyword>
<dbReference type="AlphaFoldDB" id="B0YDV2"/>
<keyword evidence="3" id="KW-0732">Signal</keyword>
<feature type="transmembrane region" description="Helical" evidence="2">
    <location>
        <begin position="182"/>
        <end position="205"/>
    </location>
</feature>
<feature type="region of interest" description="Disordered" evidence="1">
    <location>
        <begin position="102"/>
        <end position="122"/>
    </location>
</feature>
<feature type="region of interest" description="Disordered" evidence="1">
    <location>
        <begin position="146"/>
        <end position="176"/>
    </location>
</feature>
<evidence type="ECO:0000256" key="2">
    <source>
        <dbReference type="SAM" id="Phobius"/>
    </source>
</evidence>
<reference evidence="4 5" key="1">
    <citation type="journal article" date="2008" name="PLoS Genet.">
        <title>Genomic islands in the pathogenic filamentous fungus Aspergillus fumigatus.</title>
        <authorList>
            <person name="Fedorova N.D."/>
            <person name="Khaldi N."/>
            <person name="Joardar V.S."/>
            <person name="Maiti R."/>
            <person name="Amedeo P."/>
            <person name="Anderson M.J."/>
            <person name="Crabtree J."/>
            <person name="Silva J.C."/>
            <person name="Badger J.H."/>
            <person name="Albarraq A."/>
            <person name="Angiuoli S."/>
            <person name="Bussey H."/>
            <person name="Bowyer P."/>
            <person name="Cotty P.J."/>
            <person name="Dyer P.S."/>
            <person name="Egan A."/>
            <person name="Galens K."/>
            <person name="Fraser-Liggett C.M."/>
            <person name="Haas B.J."/>
            <person name="Inman J.M."/>
            <person name="Kent R."/>
            <person name="Lemieux S."/>
            <person name="Malavazi I."/>
            <person name="Orvis J."/>
            <person name="Roemer T."/>
            <person name="Ronning C.M."/>
            <person name="Sundaram J.P."/>
            <person name="Sutton G."/>
            <person name="Turner G."/>
            <person name="Venter J.C."/>
            <person name="White O.R."/>
            <person name="Whitty B.R."/>
            <person name="Youngman P."/>
            <person name="Wolfe K.H."/>
            <person name="Goldman G.H."/>
            <person name="Wortman J.R."/>
            <person name="Jiang B."/>
            <person name="Denning D.W."/>
            <person name="Nierman W.C."/>
        </authorList>
    </citation>
    <scope>NUCLEOTIDE SEQUENCE [LARGE SCALE GENOMIC DNA]</scope>
    <source>
        <strain evidence="5">CBS 144.89 / FGSC A1163 / CEA10</strain>
    </source>
</reference>
<dbReference type="HOGENOM" id="CLU_1065493_0_0_1"/>
<evidence type="ECO:0000313" key="4">
    <source>
        <dbReference type="EMBL" id="EDP47836.1"/>
    </source>
</evidence>
<evidence type="ECO:0000256" key="3">
    <source>
        <dbReference type="SAM" id="SignalP"/>
    </source>
</evidence>
<name>B0YDV2_ASPFC</name>
<dbReference type="EMBL" id="DS499602">
    <property type="protein sequence ID" value="EDP47836.1"/>
    <property type="molecule type" value="Genomic_DNA"/>
</dbReference>